<keyword evidence="1" id="KW-0862">Zinc</keyword>
<gene>
    <name evidence="4" type="ORF">RND81_03G196800</name>
</gene>
<dbReference type="AlphaFoldDB" id="A0AAW1M8I2"/>
<dbReference type="PANTHER" id="PTHR46326:SF2">
    <property type="entry name" value="ZINC FINGER PROTEIN ZAT1-RELATED"/>
    <property type="match status" value="1"/>
</dbReference>
<feature type="compositionally biased region" description="Basic residues" evidence="2">
    <location>
        <begin position="72"/>
        <end position="82"/>
    </location>
</feature>
<dbReference type="EMBL" id="JBDFQZ010000003">
    <property type="protein sequence ID" value="KAK9742778.1"/>
    <property type="molecule type" value="Genomic_DNA"/>
</dbReference>
<dbReference type="InterPro" id="IPR036236">
    <property type="entry name" value="Znf_C2H2_sf"/>
</dbReference>
<evidence type="ECO:0000256" key="2">
    <source>
        <dbReference type="SAM" id="MobiDB-lite"/>
    </source>
</evidence>
<keyword evidence="1" id="KW-0863">Zinc-finger</keyword>
<dbReference type="InterPro" id="IPR044303">
    <property type="entry name" value="ZAT1/4/9"/>
</dbReference>
<feature type="domain" description="C2H2-type" evidence="3">
    <location>
        <begin position="229"/>
        <end position="256"/>
    </location>
</feature>
<feature type="domain" description="C2H2-type" evidence="3">
    <location>
        <begin position="176"/>
        <end position="203"/>
    </location>
</feature>
<sequence>MEKHRCNICYRSFSNGRALGGHMRSHVMESQPGPVSSSSPQLSSLSLGFEPEEGEIVSVNDRESETDSYKTVTRRRSKRSRKPSSSLVQFHVQQHYKLMCDDFNGYCNSYDDVDQQLGSSVSDVTSEEDVAFCLMMLSRDKWSGHVDQIECNNVDLSCNNSCDDKNTLVKSQRKKYKCDTCNKVFRSYQALGGHRASHKKTRVSIIENLKEHDHDVVVGVVKEEEKKIHECPICFRVFASGQALGGHKRSHVIKSDSVVENSVKSREIVKKFKKEKIVVENLIDLNLPATIDDVDVDVEEGKIVTQIATSTVF</sequence>
<dbReference type="PROSITE" id="PS00028">
    <property type="entry name" value="ZINC_FINGER_C2H2_1"/>
    <property type="match status" value="3"/>
</dbReference>
<keyword evidence="5" id="KW-1185">Reference proteome</keyword>
<name>A0AAW1M8I2_SAPOF</name>
<proteinExistence type="predicted"/>
<dbReference type="SUPFAM" id="SSF57667">
    <property type="entry name" value="beta-beta-alpha zinc fingers"/>
    <property type="match status" value="1"/>
</dbReference>
<dbReference type="InterPro" id="IPR013087">
    <property type="entry name" value="Znf_C2H2_type"/>
</dbReference>
<evidence type="ECO:0000259" key="3">
    <source>
        <dbReference type="PROSITE" id="PS50157"/>
    </source>
</evidence>
<organism evidence="4 5">
    <name type="scientific">Saponaria officinalis</name>
    <name type="common">Common soapwort</name>
    <name type="synonym">Lychnis saponaria</name>
    <dbReference type="NCBI Taxonomy" id="3572"/>
    <lineage>
        <taxon>Eukaryota</taxon>
        <taxon>Viridiplantae</taxon>
        <taxon>Streptophyta</taxon>
        <taxon>Embryophyta</taxon>
        <taxon>Tracheophyta</taxon>
        <taxon>Spermatophyta</taxon>
        <taxon>Magnoliopsida</taxon>
        <taxon>eudicotyledons</taxon>
        <taxon>Gunneridae</taxon>
        <taxon>Pentapetalae</taxon>
        <taxon>Caryophyllales</taxon>
        <taxon>Caryophyllaceae</taxon>
        <taxon>Caryophylleae</taxon>
        <taxon>Saponaria</taxon>
    </lineage>
</organism>
<dbReference type="GO" id="GO:0008270">
    <property type="term" value="F:zinc ion binding"/>
    <property type="evidence" value="ECO:0007669"/>
    <property type="project" value="UniProtKB-KW"/>
</dbReference>
<evidence type="ECO:0000313" key="5">
    <source>
        <dbReference type="Proteomes" id="UP001443914"/>
    </source>
</evidence>
<evidence type="ECO:0000256" key="1">
    <source>
        <dbReference type="PROSITE-ProRule" id="PRU00042"/>
    </source>
</evidence>
<dbReference type="SMART" id="SM00355">
    <property type="entry name" value="ZnF_C2H2"/>
    <property type="match status" value="3"/>
</dbReference>
<dbReference type="PROSITE" id="PS50157">
    <property type="entry name" value="ZINC_FINGER_C2H2_2"/>
    <property type="match status" value="3"/>
</dbReference>
<feature type="domain" description="C2H2-type" evidence="3">
    <location>
        <begin position="4"/>
        <end position="31"/>
    </location>
</feature>
<dbReference type="GO" id="GO:0006355">
    <property type="term" value="P:regulation of DNA-templated transcription"/>
    <property type="evidence" value="ECO:0007669"/>
    <property type="project" value="InterPro"/>
</dbReference>
<dbReference type="PANTHER" id="PTHR46326">
    <property type="entry name" value="ZINC FINGER PROTEIN ZAT1-RELATED"/>
    <property type="match status" value="1"/>
</dbReference>
<feature type="region of interest" description="Disordered" evidence="2">
    <location>
        <begin position="58"/>
        <end position="86"/>
    </location>
</feature>
<evidence type="ECO:0000313" key="4">
    <source>
        <dbReference type="EMBL" id="KAK9742778.1"/>
    </source>
</evidence>
<comment type="caution">
    <text evidence="4">The sequence shown here is derived from an EMBL/GenBank/DDBJ whole genome shotgun (WGS) entry which is preliminary data.</text>
</comment>
<keyword evidence="1" id="KW-0479">Metal-binding</keyword>
<reference evidence="4" key="1">
    <citation type="submission" date="2024-03" db="EMBL/GenBank/DDBJ databases">
        <title>WGS assembly of Saponaria officinalis var. Norfolk2.</title>
        <authorList>
            <person name="Jenkins J."/>
            <person name="Shu S."/>
            <person name="Grimwood J."/>
            <person name="Barry K."/>
            <person name="Goodstein D."/>
            <person name="Schmutz J."/>
            <person name="Leebens-Mack J."/>
            <person name="Osbourn A."/>
        </authorList>
    </citation>
    <scope>NUCLEOTIDE SEQUENCE [LARGE SCALE GENOMIC DNA]</scope>
    <source>
        <strain evidence="4">JIC</strain>
    </source>
</reference>
<dbReference type="Proteomes" id="UP001443914">
    <property type="component" value="Unassembled WGS sequence"/>
</dbReference>
<accession>A0AAW1M8I2</accession>
<dbReference type="Gene3D" id="3.30.160.60">
    <property type="entry name" value="Classic Zinc Finger"/>
    <property type="match status" value="1"/>
</dbReference>
<protein>
    <recommendedName>
        <fullName evidence="3">C2H2-type domain-containing protein</fullName>
    </recommendedName>
</protein>
<dbReference type="Pfam" id="PF13912">
    <property type="entry name" value="zf-C2H2_6"/>
    <property type="match status" value="3"/>
</dbReference>